<dbReference type="GO" id="GO:0005096">
    <property type="term" value="F:GTPase activator activity"/>
    <property type="evidence" value="ECO:0007669"/>
    <property type="project" value="UniProtKB-KW"/>
</dbReference>
<dbReference type="GO" id="GO:0005737">
    <property type="term" value="C:cytoplasm"/>
    <property type="evidence" value="ECO:0007669"/>
    <property type="project" value="TreeGrafter"/>
</dbReference>
<evidence type="ECO:0000259" key="3">
    <source>
        <dbReference type="PROSITE" id="PS50020"/>
    </source>
</evidence>
<feature type="compositionally biased region" description="Low complexity" evidence="2">
    <location>
        <begin position="245"/>
        <end position="263"/>
    </location>
</feature>
<feature type="compositionally biased region" description="Low complexity" evidence="2">
    <location>
        <begin position="213"/>
        <end position="224"/>
    </location>
</feature>
<name>A0A7S1VEZ7_9EUKA</name>
<feature type="domain" description="WW" evidence="3">
    <location>
        <begin position="1"/>
        <end position="30"/>
    </location>
</feature>
<feature type="compositionally biased region" description="Gly residues" evidence="2">
    <location>
        <begin position="196"/>
        <end position="212"/>
    </location>
</feature>
<dbReference type="Gene3D" id="1.10.555.10">
    <property type="entry name" value="Rho GTPase activation protein"/>
    <property type="match status" value="1"/>
</dbReference>
<dbReference type="EMBL" id="HBGL01007177">
    <property type="protein sequence ID" value="CAD9295712.1"/>
    <property type="molecule type" value="Transcribed_RNA"/>
</dbReference>
<feature type="compositionally biased region" description="Low complexity" evidence="2">
    <location>
        <begin position="273"/>
        <end position="286"/>
    </location>
</feature>
<dbReference type="SUPFAM" id="SSF51045">
    <property type="entry name" value="WW domain"/>
    <property type="match status" value="1"/>
</dbReference>
<feature type="region of interest" description="Disordered" evidence="2">
    <location>
        <begin position="78"/>
        <end position="291"/>
    </location>
</feature>
<accession>A0A7S1VEZ7</accession>
<dbReference type="PROSITE" id="PS50238">
    <property type="entry name" value="RHOGAP"/>
    <property type="match status" value="1"/>
</dbReference>
<dbReference type="GO" id="GO:0005856">
    <property type="term" value="C:cytoskeleton"/>
    <property type="evidence" value="ECO:0007669"/>
    <property type="project" value="InterPro"/>
</dbReference>
<evidence type="ECO:0000313" key="6">
    <source>
        <dbReference type="EMBL" id="CAD9295712.1"/>
    </source>
</evidence>
<reference evidence="6" key="1">
    <citation type="submission" date="2021-01" db="EMBL/GenBank/DDBJ databases">
        <authorList>
            <person name="Corre E."/>
            <person name="Pelletier E."/>
            <person name="Niang G."/>
            <person name="Scheremetjew M."/>
            <person name="Finn R."/>
            <person name="Kale V."/>
            <person name="Holt S."/>
            <person name="Cochrane G."/>
            <person name="Meng A."/>
            <person name="Brown T."/>
            <person name="Cohen L."/>
        </authorList>
    </citation>
    <scope>NUCLEOTIDE SEQUENCE</scope>
    <source>
        <strain evidence="6">ATCC 50979</strain>
    </source>
</reference>
<proteinExistence type="predicted"/>
<evidence type="ECO:0000256" key="1">
    <source>
        <dbReference type="ARBA" id="ARBA00022468"/>
    </source>
</evidence>
<dbReference type="PROSITE" id="PS50020">
    <property type="entry name" value="WW_DOMAIN_2"/>
    <property type="match status" value="1"/>
</dbReference>
<dbReference type="InterPro" id="IPR036020">
    <property type="entry name" value="WW_dom_sf"/>
</dbReference>
<feature type="compositionally biased region" description="Low complexity" evidence="2">
    <location>
        <begin position="116"/>
        <end position="135"/>
    </location>
</feature>
<dbReference type="InterPro" id="IPR008936">
    <property type="entry name" value="Rho_GTPase_activation_prot"/>
</dbReference>
<protein>
    <recommendedName>
        <fullName evidence="7">Rho GTPase-activating protein 39</fullName>
    </recommendedName>
</protein>
<dbReference type="InterPro" id="IPR038185">
    <property type="entry name" value="MyTH4_dom_sf"/>
</dbReference>
<dbReference type="AlphaFoldDB" id="A0A7S1VEZ7"/>
<feature type="domain" description="Rho-GAP" evidence="4">
    <location>
        <begin position="506"/>
        <end position="681"/>
    </location>
</feature>
<dbReference type="InterPro" id="IPR001202">
    <property type="entry name" value="WW_dom"/>
</dbReference>
<dbReference type="Pfam" id="PF00397">
    <property type="entry name" value="WW"/>
    <property type="match status" value="1"/>
</dbReference>
<dbReference type="PANTHER" id="PTHR45876:SF8">
    <property type="entry name" value="FI04035P"/>
    <property type="match status" value="1"/>
</dbReference>
<sequence length="681" mass="72518">MSWKQLFDTNGRPFYLNVETKEKQWTPPAAYVGRAPEWIEMEDEATGALYYSSVSQGGSVWTKPDVAPEKIVFLAEQRERVRERQKNGGAAAASGGGSSVGRPTRPPRPVRRSSSRRGMSSNGSSIGSERSGSGSRVDRRDGGGSSGSAGPGSGSPKVARRAGATIVAMSPLDSPVVDPRRRVRRRSSSRSMVVGADGGGAPGATGGGGGSSSGSSSLRTSAGAMSSPRSQLSNGPPPPAPPRPTAGGAATPSPRSANASASPRGLVPPQAAPSPAATTTPSATPTLANRPVLPTEISQELVKFQLEGFARRYFDTKKKGVFRREVPVEELLVWSSSPISGALTKLRTTALSRDAVNCNRKILQYMGDAGGGTITLRGHGAKNDDAAASFVVQRGLATPELRDELYCQLCKQLNENPGESSLLRGWQLFTMAIESFPPTHDLERWLLDYCAARHSSPDPIGQYARYGTRMIKTWARDSRKVVAPTTTPEQLKKFAAAPLAPSPFGACLGDRVAGGYTVDEEMHWLAEQVIAKGGEQTEGIFRVPADPDSLAALTKALNAGKLMDTIASPHAYGATLKLLLRELAEPLVPEYDRALAAAEEGPDAVRSLVESLAPEHQAAVSFLVQFLQTLAKSAEATRMHSENLAMVFSQSVLRCPSPDPQVMLMNQQREQEFMSVLLTIF</sequence>
<feature type="compositionally biased region" description="Pro residues" evidence="2">
    <location>
        <begin position="235"/>
        <end position="244"/>
    </location>
</feature>
<dbReference type="SMART" id="SM00456">
    <property type="entry name" value="WW"/>
    <property type="match status" value="2"/>
</dbReference>
<evidence type="ECO:0000259" key="5">
    <source>
        <dbReference type="PROSITE" id="PS51016"/>
    </source>
</evidence>
<organism evidence="6">
    <name type="scientific">Sexangularia sp. CB-2014</name>
    <dbReference type="NCBI Taxonomy" id="1486929"/>
    <lineage>
        <taxon>Eukaryota</taxon>
        <taxon>Amoebozoa</taxon>
        <taxon>Tubulinea</taxon>
        <taxon>Elardia</taxon>
        <taxon>Arcellinida</taxon>
        <taxon>Arcellinida incertae sedis</taxon>
        <taxon>Sexangularia</taxon>
    </lineage>
</organism>
<dbReference type="Pfam" id="PF00620">
    <property type="entry name" value="RhoGAP"/>
    <property type="match status" value="1"/>
</dbReference>
<evidence type="ECO:0000256" key="2">
    <source>
        <dbReference type="SAM" id="MobiDB-lite"/>
    </source>
</evidence>
<dbReference type="PANTHER" id="PTHR45876">
    <property type="entry name" value="FI04035P"/>
    <property type="match status" value="1"/>
</dbReference>
<dbReference type="Pfam" id="PF00784">
    <property type="entry name" value="MyTH4"/>
    <property type="match status" value="1"/>
</dbReference>
<keyword evidence="1" id="KW-0343">GTPase activation</keyword>
<dbReference type="Gene3D" id="2.20.70.10">
    <property type="match status" value="1"/>
</dbReference>
<feature type="compositionally biased region" description="Gly residues" evidence="2">
    <location>
        <begin position="143"/>
        <end position="153"/>
    </location>
</feature>
<dbReference type="SMART" id="SM00139">
    <property type="entry name" value="MyTH4"/>
    <property type="match status" value="1"/>
</dbReference>
<dbReference type="InterPro" id="IPR000198">
    <property type="entry name" value="RhoGAP_dom"/>
</dbReference>
<evidence type="ECO:0000259" key="4">
    <source>
        <dbReference type="PROSITE" id="PS50238"/>
    </source>
</evidence>
<dbReference type="Gene3D" id="1.25.40.530">
    <property type="entry name" value="MyTH4 domain"/>
    <property type="match status" value="1"/>
</dbReference>
<feature type="domain" description="MyTH4" evidence="5">
    <location>
        <begin position="334"/>
        <end position="493"/>
    </location>
</feature>
<dbReference type="InterPro" id="IPR000857">
    <property type="entry name" value="MyTH4_dom"/>
</dbReference>
<evidence type="ECO:0008006" key="7">
    <source>
        <dbReference type="Google" id="ProtNLM"/>
    </source>
</evidence>
<dbReference type="GO" id="GO:0007165">
    <property type="term" value="P:signal transduction"/>
    <property type="evidence" value="ECO:0007669"/>
    <property type="project" value="InterPro"/>
</dbReference>
<dbReference type="SMART" id="SM00324">
    <property type="entry name" value="RhoGAP"/>
    <property type="match status" value="1"/>
</dbReference>
<dbReference type="CDD" id="cd00201">
    <property type="entry name" value="WW"/>
    <property type="match status" value="1"/>
</dbReference>
<dbReference type="SUPFAM" id="SSF48350">
    <property type="entry name" value="GTPase activation domain, GAP"/>
    <property type="match status" value="1"/>
</dbReference>
<dbReference type="PROSITE" id="PS51016">
    <property type="entry name" value="MYTH4"/>
    <property type="match status" value="1"/>
</dbReference>
<gene>
    <name evidence="6" type="ORF">SSP0437_LOCUS5538</name>
</gene>